<evidence type="ECO:0000313" key="14">
    <source>
        <dbReference type="EMBL" id="ETX08707.1"/>
    </source>
</evidence>
<dbReference type="GO" id="GO:0051287">
    <property type="term" value="F:NAD binding"/>
    <property type="evidence" value="ECO:0007669"/>
    <property type="project" value="UniProtKB-UniRule"/>
</dbReference>
<evidence type="ECO:0000256" key="10">
    <source>
        <dbReference type="PIRSR" id="PIRSR611284-1"/>
    </source>
</evidence>
<dbReference type="NCBIfam" id="NF005559">
    <property type="entry name" value="PRK07231.1"/>
    <property type="match status" value="1"/>
</dbReference>
<dbReference type="NCBIfam" id="TIGR01830">
    <property type="entry name" value="3oxo_ACP_reduc"/>
    <property type="match status" value="1"/>
</dbReference>
<feature type="active site" description="Proton acceptor" evidence="10">
    <location>
        <position position="156"/>
    </location>
</feature>
<dbReference type="PANTHER" id="PTHR42879">
    <property type="entry name" value="3-OXOACYL-(ACYL-CARRIER-PROTEIN) REDUCTASE"/>
    <property type="match status" value="1"/>
</dbReference>
<comment type="catalytic activity">
    <reaction evidence="12">
        <text>a (3R)-hydroxyacyl-[ACP] + NADP(+) = a 3-oxoacyl-[ACP] + NADPH + H(+)</text>
        <dbReference type="Rhea" id="RHEA:17397"/>
        <dbReference type="Rhea" id="RHEA-COMP:9916"/>
        <dbReference type="Rhea" id="RHEA-COMP:9945"/>
        <dbReference type="ChEBI" id="CHEBI:15378"/>
        <dbReference type="ChEBI" id="CHEBI:57783"/>
        <dbReference type="ChEBI" id="CHEBI:58349"/>
        <dbReference type="ChEBI" id="CHEBI:78776"/>
        <dbReference type="ChEBI" id="CHEBI:78827"/>
        <dbReference type="EC" id="1.1.1.100"/>
    </reaction>
</comment>
<feature type="binding site" evidence="11">
    <location>
        <begin position="156"/>
        <end position="160"/>
    </location>
    <ligand>
        <name>NADP(+)</name>
        <dbReference type="ChEBI" id="CHEBI:58349"/>
    </ligand>
</feature>
<evidence type="ECO:0000256" key="9">
    <source>
        <dbReference type="ARBA" id="ARBA00023160"/>
    </source>
</evidence>
<feature type="binding site" evidence="11">
    <location>
        <begin position="13"/>
        <end position="16"/>
    </location>
    <ligand>
        <name>NADP(+)</name>
        <dbReference type="ChEBI" id="CHEBI:58349"/>
    </ligand>
</feature>
<dbReference type="Gene3D" id="3.40.50.720">
    <property type="entry name" value="NAD(P)-binding Rossmann-like Domain"/>
    <property type="match status" value="1"/>
</dbReference>
<evidence type="ECO:0000256" key="2">
    <source>
        <dbReference type="ARBA" id="ARBA00006484"/>
    </source>
</evidence>
<dbReference type="EMBL" id="AZHX01000152">
    <property type="protein sequence ID" value="ETX08707.1"/>
    <property type="molecule type" value="Genomic_DNA"/>
</dbReference>
<dbReference type="SMART" id="SM00822">
    <property type="entry name" value="PKS_KR"/>
    <property type="match status" value="1"/>
</dbReference>
<feature type="binding site" evidence="11">
    <location>
        <position position="91"/>
    </location>
    <ligand>
        <name>NADP(+)</name>
        <dbReference type="ChEBI" id="CHEBI:58349"/>
    </ligand>
</feature>
<evidence type="ECO:0000256" key="1">
    <source>
        <dbReference type="ARBA" id="ARBA00005194"/>
    </source>
</evidence>
<keyword evidence="6 11" id="KW-0521">NADP</keyword>
<dbReference type="FunFam" id="3.40.50.720:FF:000037">
    <property type="entry name" value="3-oxoacyl-[acyl-carrier-protein] reductase FabG"/>
    <property type="match status" value="1"/>
</dbReference>
<evidence type="ECO:0000256" key="8">
    <source>
        <dbReference type="ARBA" id="ARBA00023098"/>
    </source>
</evidence>
<dbReference type="InterPro" id="IPR011284">
    <property type="entry name" value="3oxo_ACP_reduc"/>
</dbReference>
<dbReference type="Pfam" id="PF13561">
    <property type="entry name" value="adh_short_C2"/>
    <property type="match status" value="1"/>
</dbReference>
<dbReference type="PRINTS" id="PR00080">
    <property type="entry name" value="SDRFAMILY"/>
</dbReference>
<evidence type="ECO:0000256" key="4">
    <source>
        <dbReference type="ARBA" id="ARBA00022516"/>
    </source>
</evidence>
<comment type="subunit">
    <text evidence="12">Homotetramer.</text>
</comment>
<dbReference type="UniPathway" id="UPA00094"/>
<feature type="binding site" evidence="11">
    <location>
        <position position="189"/>
    </location>
    <ligand>
        <name>NADP(+)</name>
        <dbReference type="ChEBI" id="CHEBI:58349"/>
    </ligand>
</feature>
<dbReference type="InterPro" id="IPR050259">
    <property type="entry name" value="SDR"/>
</dbReference>
<dbReference type="InterPro" id="IPR057326">
    <property type="entry name" value="KR_dom"/>
</dbReference>
<comment type="similarity">
    <text evidence="2 12">Belongs to the short-chain dehydrogenases/reductases (SDR) family.</text>
</comment>
<comment type="pathway">
    <text evidence="1 12">Lipid metabolism; fatty acid biosynthesis.</text>
</comment>
<dbReference type="HOGENOM" id="CLU_010194_1_3_7"/>
<dbReference type="PANTHER" id="PTHR42879:SF2">
    <property type="entry name" value="3-OXOACYL-[ACYL-CARRIER-PROTEIN] REDUCTASE FABG"/>
    <property type="match status" value="1"/>
</dbReference>
<evidence type="ECO:0000256" key="12">
    <source>
        <dbReference type="RuleBase" id="RU366074"/>
    </source>
</evidence>
<keyword evidence="7 12" id="KW-0560">Oxidoreductase</keyword>
<dbReference type="NCBIfam" id="NF009466">
    <property type="entry name" value="PRK12826.1-2"/>
    <property type="match status" value="1"/>
</dbReference>
<evidence type="ECO:0000256" key="5">
    <source>
        <dbReference type="ARBA" id="ARBA00022832"/>
    </source>
</evidence>
<organism evidence="14 15">
    <name type="scientific">Candidatus Entotheonella gemina</name>
    <dbReference type="NCBI Taxonomy" id="1429439"/>
    <lineage>
        <taxon>Bacteria</taxon>
        <taxon>Pseudomonadati</taxon>
        <taxon>Nitrospinota/Tectimicrobiota group</taxon>
        <taxon>Candidatus Tectimicrobiota</taxon>
        <taxon>Candidatus Entotheonellia</taxon>
        <taxon>Candidatus Entotheonellales</taxon>
        <taxon>Candidatus Entotheonellaceae</taxon>
        <taxon>Candidatus Entotheonella</taxon>
    </lineage>
</organism>
<proteinExistence type="inferred from homology"/>
<comment type="function">
    <text evidence="12">Catalyzes the NADPH-dependent reduction of beta-ketoacyl-ACP substrates to beta-hydroxyacyl-ACP products, the first reductive step in the elongation cycle of fatty acid biosynthesis.</text>
</comment>
<dbReference type="Proteomes" id="UP000019140">
    <property type="component" value="Unassembled WGS sequence"/>
</dbReference>
<evidence type="ECO:0000256" key="11">
    <source>
        <dbReference type="PIRSR" id="PIRSR611284-2"/>
    </source>
</evidence>
<keyword evidence="15" id="KW-1185">Reference proteome</keyword>
<evidence type="ECO:0000256" key="7">
    <source>
        <dbReference type="ARBA" id="ARBA00023002"/>
    </source>
</evidence>
<reference evidence="14 15" key="1">
    <citation type="journal article" date="2014" name="Nature">
        <title>An environmental bacterial taxon with a large and distinct metabolic repertoire.</title>
        <authorList>
            <person name="Wilson M.C."/>
            <person name="Mori T."/>
            <person name="Ruckert C."/>
            <person name="Uria A.R."/>
            <person name="Helf M.J."/>
            <person name="Takada K."/>
            <person name="Gernert C."/>
            <person name="Steffens U.A."/>
            <person name="Heycke N."/>
            <person name="Schmitt S."/>
            <person name="Rinke C."/>
            <person name="Helfrich E.J."/>
            <person name="Brachmann A.O."/>
            <person name="Gurgui C."/>
            <person name="Wakimoto T."/>
            <person name="Kracht M."/>
            <person name="Crusemann M."/>
            <person name="Hentschel U."/>
            <person name="Abe I."/>
            <person name="Matsunaga S."/>
            <person name="Kalinowski J."/>
            <person name="Takeyama H."/>
            <person name="Piel J."/>
        </authorList>
    </citation>
    <scope>NUCLEOTIDE SEQUENCE [LARGE SCALE GENOMIC DNA]</scope>
    <source>
        <strain evidence="15">TSY2</strain>
    </source>
</reference>
<evidence type="ECO:0000256" key="6">
    <source>
        <dbReference type="ARBA" id="ARBA00022857"/>
    </source>
</evidence>
<comment type="caution">
    <text evidence="14">The sequence shown here is derived from an EMBL/GenBank/DDBJ whole genome shotgun (WGS) entry which is preliminary data.</text>
</comment>
<keyword evidence="4 12" id="KW-0444">Lipid biosynthesis</keyword>
<feature type="domain" description="Ketoreductase" evidence="13">
    <location>
        <begin position="7"/>
        <end position="187"/>
    </location>
</feature>
<dbReference type="InterPro" id="IPR036291">
    <property type="entry name" value="NAD(P)-bd_dom_sf"/>
</dbReference>
<keyword evidence="8 12" id="KW-0443">Lipid metabolism</keyword>
<dbReference type="GO" id="GO:0030497">
    <property type="term" value="P:fatty acid elongation"/>
    <property type="evidence" value="ECO:0007669"/>
    <property type="project" value="UniProtKB-ARBA"/>
</dbReference>
<keyword evidence="5 12" id="KW-0276">Fatty acid metabolism</keyword>
<dbReference type="PROSITE" id="PS00061">
    <property type="entry name" value="ADH_SHORT"/>
    <property type="match status" value="1"/>
</dbReference>
<dbReference type="PATRIC" id="fig|1429439.4.peg.648"/>
<dbReference type="EC" id="1.1.1.100" evidence="3 12"/>
<dbReference type="InterPro" id="IPR002347">
    <property type="entry name" value="SDR_fam"/>
</dbReference>
<dbReference type="GO" id="GO:0004316">
    <property type="term" value="F:3-oxoacyl-[acyl-carrier-protein] reductase (NADPH) activity"/>
    <property type="evidence" value="ECO:0007669"/>
    <property type="project" value="UniProtKB-UniRule"/>
</dbReference>
<dbReference type="InterPro" id="IPR020904">
    <property type="entry name" value="Sc_DH/Rdtase_CS"/>
</dbReference>
<keyword evidence="9 12" id="KW-0275">Fatty acid biosynthesis</keyword>
<name>W4MG99_9BACT</name>
<evidence type="ECO:0000313" key="15">
    <source>
        <dbReference type="Proteomes" id="UP000019140"/>
    </source>
</evidence>
<accession>W4MG99</accession>
<dbReference type="CDD" id="cd05333">
    <property type="entry name" value="BKR_SDR_c"/>
    <property type="match status" value="1"/>
</dbReference>
<dbReference type="AlphaFoldDB" id="W4MG99"/>
<protein>
    <recommendedName>
        <fullName evidence="3 12">3-oxoacyl-[acyl-carrier-protein] reductase</fullName>
        <ecNumber evidence="3 12">1.1.1.100</ecNumber>
    </recommendedName>
</protein>
<gene>
    <name evidence="14" type="ORF">ETSY2_03805</name>
</gene>
<dbReference type="PRINTS" id="PR00081">
    <property type="entry name" value="GDHRDH"/>
</dbReference>
<evidence type="ECO:0000259" key="13">
    <source>
        <dbReference type="SMART" id="SM00822"/>
    </source>
</evidence>
<dbReference type="SUPFAM" id="SSF51735">
    <property type="entry name" value="NAD(P)-binding Rossmann-fold domains"/>
    <property type="match status" value="1"/>
</dbReference>
<evidence type="ECO:0000256" key="3">
    <source>
        <dbReference type="ARBA" id="ARBA00012948"/>
    </source>
</evidence>
<sequence>MGELQGKVAVVTGGSRGIGRAIALALGRAGAQVAVTCTQQRSAAEAVVEELRQGERVGRVYQFDVADADATAQAFDEIVKDFGRLDILVCNAGVRRDQLLVRMKPEDWDAVLQTNLSGTFHCARAAARTMLRQRWGRIIAISSVAGLMGNAGQVNYAASKAGLFGFVKSLAREVAPRGITVNAVAPGLIETDMTAALTEAQHQALLQQIPSGELGKPDDVAACVVFLASDGARYVTGEVMNVSGGLTM</sequence>